<organism evidence="7 8">
    <name type="scientific">Christensenella hongkongensis</name>
    <dbReference type="NCBI Taxonomy" id="270498"/>
    <lineage>
        <taxon>Bacteria</taxon>
        <taxon>Bacillati</taxon>
        <taxon>Bacillota</taxon>
        <taxon>Clostridia</taxon>
        <taxon>Christensenellales</taxon>
        <taxon>Christensenellaceae</taxon>
        <taxon>Christensenella</taxon>
    </lineage>
</organism>
<dbReference type="EMBL" id="LAYJ01000116">
    <property type="protein sequence ID" value="KKI49845.1"/>
    <property type="molecule type" value="Genomic_DNA"/>
</dbReference>
<evidence type="ECO:0000259" key="6">
    <source>
        <dbReference type="Pfam" id="PF13407"/>
    </source>
</evidence>
<dbReference type="Pfam" id="PF13407">
    <property type="entry name" value="Peripla_BP_4"/>
    <property type="match status" value="1"/>
</dbReference>
<evidence type="ECO:0000256" key="3">
    <source>
        <dbReference type="ARBA" id="ARBA00022729"/>
    </source>
</evidence>
<dbReference type="STRING" id="270498.CHK_2653"/>
<dbReference type="PANTHER" id="PTHR46847">
    <property type="entry name" value="D-ALLOSE-BINDING PERIPLASMIC PROTEIN-RELATED"/>
    <property type="match status" value="1"/>
</dbReference>
<feature type="domain" description="Periplasmic binding protein" evidence="6">
    <location>
        <begin position="65"/>
        <end position="363"/>
    </location>
</feature>
<sequence length="390" mass="39727">MKKKLVAILGVVLACVLVVTACAGGGTTPSASASTEASTAPSESAEASPAASESKAAGGDMTVELVAKGFQHQFWQVVKKGAEAAATDLGVTINFQGPPSESDIQAQVDMLNSALSKNPSAICLAALATDSVTSQLADAQAAGIPIIGFDSGVPDAPAGQVAATAATDNAAAAGIAAEEMMKDAAFMEKVKAATADKPVRVAVLSQDATSTSVTQRTQGFIDTFKAAAEEIFPDQVSVEGHDLYAAKSAKDPAVIISVHIAPTTDAADLKNIGSAALGEENLIGVFCSNEGSVTGFLNATNDGADLDKENGKYKDLTVAGFDAGKTQKTAVKNGWFLGSVTQDPYQIGYQAVDLAVKAAKGEKVSDVDTGAKWYNASNIDSPEIADLVYD</sequence>
<proteinExistence type="inferred from homology"/>
<comment type="subcellular location">
    <subcellularLocation>
        <location evidence="1">Cell envelope</location>
    </subcellularLocation>
</comment>
<feature type="chain" id="PRO_5039353637" evidence="5">
    <location>
        <begin position="24"/>
        <end position="390"/>
    </location>
</feature>
<name>A0A0M2NHU1_9FIRM</name>
<evidence type="ECO:0000256" key="4">
    <source>
        <dbReference type="SAM" id="MobiDB-lite"/>
    </source>
</evidence>
<evidence type="ECO:0000313" key="8">
    <source>
        <dbReference type="Proteomes" id="UP000034076"/>
    </source>
</evidence>
<reference evidence="7 8" key="1">
    <citation type="submission" date="2015-04" db="EMBL/GenBank/DDBJ databases">
        <title>Draft genome sequence of bacteremic isolate Catabacter hongkongensis type strain HKU16T.</title>
        <authorList>
            <person name="Lau S.K."/>
            <person name="Teng J.L."/>
            <person name="Huang Y."/>
            <person name="Curreem S.O."/>
            <person name="Tsui S.K."/>
            <person name="Woo P.C."/>
        </authorList>
    </citation>
    <scope>NUCLEOTIDE SEQUENCE [LARGE SCALE GENOMIC DNA]</scope>
    <source>
        <strain evidence="7 8">HKU16</strain>
    </source>
</reference>
<feature type="region of interest" description="Disordered" evidence="4">
    <location>
        <begin position="26"/>
        <end position="56"/>
    </location>
</feature>
<accession>A0A0M2NHU1</accession>
<dbReference type="OrthoDB" id="9800520at2"/>
<dbReference type="Proteomes" id="UP000034076">
    <property type="component" value="Unassembled WGS sequence"/>
</dbReference>
<evidence type="ECO:0000256" key="5">
    <source>
        <dbReference type="SAM" id="SignalP"/>
    </source>
</evidence>
<comment type="caution">
    <text evidence="7">The sequence shown here is derived from an EMBL/GenBank/DDBJ whole genome shotgun (WGS) entry which is preliminary data.</text>
</comment>
<evidence type="ECO:0000256" key="1">
    <source>
        <dbReference type="ARBA" id="ARBA00004196"/>
    </source>
</evidence>
<feature type="signal peptide" evidence="5">
    <location>
        <begin position="1"/>
        <end position="23"/>
    </location>
</feature>
<dbReference type="PROSITE" id="PS51257">
    <property type="entry name" value="PROKAR_LIPOPROTEIN"/>
    <property type="match status" value="1"/>
</dbReference>
<dbReference type="RefSeq" id="WP_046444459.1">
    <property type="nucleotide sequence ID" value="NZ_JAXDTA010000096.1"/>
</dbReference>
<dbReference type="SUPFAM" id="SSF53822">
    <property type="entry name" value="Periplasmic binding protein-like I"/>
    <property type="match status" value="1"/>
</dbReference>
<dbReference type="InterPro" id="IPR028082">
    <property type="entry name" value="Peripla_BP_I"/>
</dbReference>
<comment type="similarity">
    <text evidence="2">Belongs to the bacterial solute-binding protein 2 family.</text>
</comment>
<evidence type="ECO:0000256" key="2">
    <source>
        <dbReference type="ARBA" id="ARBA00007639"/>
    </source>
</evidence>
<protein>
    <submittedName>
        <fullName evidence="7">Ribose ABC transporter, periplasmic ribose-binding protein RbsB</fullName>
    </submittedName>
</protein>
<dbReference type="InterPro" id="IPR025997">
    <property type="entry name" value="SBP_2_dom"/>
</dbReference>
<gene>
    <name evidence="7" type="ORF">CHK_2653</name>
</gene>
<dbReference type="AlphaFoldDB" id="A0A0M2NHU1"/>
<dbReference type="GO" id="GO:0030246">
    <property type="term" value="F:carbohydrate binding"/>
    <property type="evidence" value="ECO:0007669"/>
    <property type="project" value="UniProtKB-ARBA"/>
</dbReference>
<keyword evidence="3 5" id="KW-0732">Signal</keyword>
<evidence type="ECO:0000313" key="7">
    <source>
        <dbReference type="EMBL" id="KKI49845.1"/>
    </source>
</evidence>
<keyword evidence="8" id="KW-1185">Reference proteome</keyword>
<dbReference type="GO" id="GO:0030313">
    <property type="term" value="C:cell envelope"/>
    <property type="evidence" value="ECO:0007669"/>
    <property type="project" value="UniProtKB-SubCell"/>
</dbReference>
<dbReference type="PATRIC" id="fig|270498.16.peg.1709"/>
<dbReference type="PANTHER" id="PTHR46847:SF1">
    <property type="entry name" value="D-ALLOSE-BINDING PERIPLASMIC PROTEIN-RELATED"/>
    <property type="match status" value="1"/>
</dbReference>
<dbReference type="Gene3D" id="3.40.50.2300">
    <property type="match status" value="2"/>
</dbReference>